<dbReference type="EC" id="2.7.1.199" evidence="2"/>
<feature type="transmembrane region" description="Helical" evidence="16">
    <location>
        <begin position="310"/>
        <end position="331"/>
    </location>
</feature>
<dbReference type="InterPro" id="IPR036878">
    <property type="entry name" value="Glu_permease_IIB"/>
</dbReference>
<evidence type="ECO:0000256" key="5">
    <source>
        <dbReference type="ARBA" id="ARBA00022475"/>
    </source>
</evidence>
<dbReference type="InterPro" id="IPR003352">
    <property type="entry name" value="PTS_EIIC"/>
</dbReference>
<keyword evidence="10" id="KW-0418">Kinase</keyword>
<dbReference type="NCBIfam" id="TIGR00826">
    <property type="entry name" value="EIIB_glc"/>
    <property type="match status" value="1"/>
</dbReference>
<evidence type="ECO:0000256" key="3">
    <source>
        <dbReference type="ARBA" id="ARBA00021468"/>
    </source>
</evidence>
<keyword evidence="5" id="KW-1003">Cell membrane</keyword>
<dbReference type="GO" id="GO:0016301">
    <property type="term" value="F:kinase activity"/>
    <property type="evidence" value="ECO:0007669"/>
    <property type="project" value="UniProtKB-KW"/>
</dbReference>
<feature type="transmembrane region" description="Helical" evidence="16">
    <location>
        <begin position="57"/>
        <end position="75"/>
    </location>
</feature>
<dbReference type="EMBL" id="NPIB01000025">
    <property type="protein sequence ID" value="PLC56752.1"/>
    <property type="molecule type" value="Genomic_DNA"/>
</dbReference>
<keyword evidence="7" id="KW-0808">Transferase</keyword>
<evidence type="ECO:0000256" key="10">
    <source>
        <dbReference type="ARBA" id="ARBA00022777"/>
    </source>
</evidence>
<dbReference type="InterPro" id="IPR011299">
    <property type="entry name" value="PTS_IIBC_glc"/>
</dbReference>
<evidence type="ECO:0000259" key="17">
    <source>
        <dbReference type="PROSITE" id="PS51098"/>
    </source>
</evidence>
<evidence type="ECO:0000256" key="13">
    <source>
        <dbReference type="ARBA" id="ARBA00032303"/>
    </source>
</evidence>
<feature type="transmembrane region" description="Helical" evidence="16">
    <location>
        <begin position="362"/>
        <end position="384"/>
    </location>
</feature>
<evidence type="ECO:0000256" key="14">
    <source>
        <dbReference type="ARBA" id="ARBA00047336"/>
    </source>
</evidence>
<dbReference type="Pfam" id="PF00367">
    <property type="entry name" value="PTS_EIIB"/>
    <property type="match status" value="1"/>
</dbReference>
<evidence type="ECO:0000259" key="18">
    <source>
        <dbReference type="PROSITE" id="PS51103"/>
    </source>
</evidence>
<accession>A0A2N4UP16</accession>
<evidence type="ECO:0000256" key="2">
    <source>
        <dbReference type="ARBA" id="ARBA00011910"/>
    </source>
</evidence>
<comment type="subcellular location">
    <subcellularLocation>
        <location evidence="1">Cell membrane</location>
        <topology evidence="1">Multi-pass membrane protein</topology>
    </subcellularLocation>
</comment>
<comment type="caution">
    <text evidence="19">The sequence shown here is derived from an EMBL/GenBank/DDBJ whole genome shotgun (WGS) entry which is preliminary data.</text>
</comment>
<feature type="active site" description="Phosphocysteine intermediate; for EIIB activity" evidence="15">
    <location>
        <position position="430"/>
    </location>
</feature>
<gene>
    <name evidence="19" type="ORF">CIK00_16650</name>
</gene>
<organism evidence="19 20">
    <name type="scientific">Photobacterium carnosum</name>
    <dbReference type="NCBI Taxonomy" id="2023717"/>
    <lineage>
        <taxon>Bacteria</taxon>
        <taxon>Pseudomonadati</taxon>
        <taxon>Pseudomonadota</taxon>
        <taxon>Gammaproteobacteria</taxon>
        <taxon>Vibrionales</taxon>
        <taxon>Vibrionaceae</taxon>
        <taxon>Photobacterium</taxon>
    </lineage>
</organism>
<dbReference type="AlphaFoldDB" id="A0A2N4UP16"/>
<dbReference type="PROSITE" id="PS51098">
    <property type="entry name" value="PTS_EIIB_TYPE_1"/>
    <property type="match status" value="1"/>
</dbReference>
<dbReference type="SUPFAM" id="SSF55604">
    <property type="entry name" value="Glucose permease domain IIB"/>
    <property type="match status" value="1"/>
</dbReference>
<dbReference type="PROSITE" id="PS51103">
    <property type="entry name" value="PTS_EIIC_TYPE_1"/>
    <property type="match status" value="1"/>
</dbReference>
<keyword evidence="9 16" id="KW-0812">Transmembrane</keyword>
<dbReference type="NCBIfam" id="TIGR02002">
    <property type="entry name" value="PTS-II-BC-glcB"/>
    <property type="match status" value="1"/>
</dbReference>
<dbReference type="GO" id="GO:1904659">
    <property type="term" value="P:D-glucose transmembrane transport"/>
    <property type="evidence" value="ECO:0007669"/>
    <property type="project" value="InterPro"/>
</dbReference>
<evidence type="ECO:0000313" key="20">
    <source>
        <dbReference type="Proteomes" id="UP000234420"/>
    </source>
</evidence>
<evidence type="ECO:0000256" key="12">
    <source>
        <dbReference type="ARBA" id="ARBA00023136"/>
    </source>
</evidence>
<feature type="transmembrane region" description="Helical" evidence="16">
    <location>
        <begin position="122"/>
        <end position="140"/>
    </location>
</feature>
<dbReference type="Proteomes" id="UP000234420">
    <property type="component" value="Unassembled WGS sequence"/>
</dbReference>
<feature type="transmembrane region" description="Helical" evidence="16">
    <location>
        <begin position="16"/>
        <end position="37"/>
    </location>
</feature>
<evidence type="ECO:0000256" key="15">
    <source>
        <dbReference type="PROSITE-ProRule" id="PRU00421"/>
    </source>
</evidence>
<evidence type="ECO:0000256" key="6">
    <source>
        <dbReference type="ARBA" id="ARBA00022597"/>
    </source>
</evidence>
<keyword evidence="11 16" id="KW-1133">Transmembrane helix</keyword>
<dbReference type="RefSeq" id="WP_101769832.1">
    <property type="nucleotide sequence ID" value="NZ_BPPU01000001.1"/>
</dbReference>
<keyword evidence="20" id="KW-1185">Reference proteome</keyword>
<dbReference type="InterPro" id="IPR018113">
    <property type="entry name" value="PTrfase_EIIB_Cys"/>
</dbReference>
<dbReference type="InterPro" id="IPR001996">
    <property type="entry name" value="PTS_IIB_1"/>
</dbReference>
<evidence type="ECO:0000256" key="4">
    <source>
        <dbReference type="ARBA" id="ARBA00022448"/>
    </source>
</evidence>
<dbReference type="CDD" id="cd00212">
    <property type="entry name" value="PTS_IIB_glc"/>
    <property type="match status" value="1"/>
</dbReference>
<evidence type="ECO:0000256" key="16">
    <source>
        <dbReference type="SAM" id="Phobius"/>
    </source>
</evidence>
<evidence type="ECO:0000256" key="1">
    <source>
        <dbReference type="ARBA" id="ARBA00004651"/>
    </source>
</evidence>
<evidence type="ECO:0000313" key="19">
    <source>
        <dbReference type="EMBL" id="PLC56752.1"/>
    </source>
</evidence>
<evidence type="ECO:0000256" key="8">
    <source>
        <dbReference type="ARBA" id="ARBA00022683"/>
    </source>
</evidence>
<dbReference type="Pfam" id="PF02378">
    <property type="entry name" value="PTS_EIIC"/>
    <property type="match status" value="1"/>
</dbReference>
<feature type="domain" description="PTS EIIB type-1" evidence="17">
    <location>
        <begin position="408"/>
        <end position="486"/>
    </location>
</feature>
<keyword evidence="12 16" id="KW-0472">Membrane</keyword>
<feature type="transmembrane region" description="Helical" evidence="16">
    <location>
        <begin position="160"/>
        <end position="180"/>
    </location>
</feature>
<keyword evidence="4" id="KW-0813">Transport</keyword>
<dbReference type="InterPro" id="IPR050429">
    <property type="entry name" value="PTS_Glucose_EIICBA"/>
</dbReference>
<reference evidence="19 20" key="1">
    <citation type="journal article" date="2018" name="Syst. Appl. Microbiol.">
        <title>Photobacterium carnosum sp. nov., isolated from spoiled modified atmosphere packaged poultry meat.</title>
        <authorList>
            <person name="Hilgarth M."/>
            <person name="Fuertes S."/>
            <person name="Ehrmann M."/>
            <person name="Vogel R.F."/>
        </authorList>
    </citation>
    <scope>NUCLEOTIDE SEQUENCE [LARGE SCALE GENOMIC DNA]</scope>
    <source>
        <strain evidence="19 20">TMW 2.2021</strain>
    </source>
</reference>
<feature type="transmembrane region" description="Helical" evidence="16">
    <location>
        <begin position="82"/>
        <end position="102"/>
    </location>
</feature>
<dbReference type="PROSITE" id="PS01035">
    <property type="entry name" value="PTS_EIIB_TYPE_1_CYS"/>
    <property type="match status" value="1"/>
</dbReference>
<evidence type="ECO:0000256" key="7">
    <source>
        <dbReference type="ARBA" id="ARBA00022679"/>
    </source>
</evidence>
<dbReference type="PANTHER" id="PTHR30009:SF20">
    <property type="entry name" value="PTS SYSTEM GLUCOSE-SPECIFIC EIICB COMPONENT-RELATED"/>
    <property type="match status" value="1"/>
</dbReference>
<feature type="transmembrane region" description="Helical" evidence="16">
    <location>
        <begin position="261"/>
        <end position="279"/>
    </location>
</feature>
<dbReference type="InterPro" id="IPR013013">
    <property type="entry name" value="PTS_EIIC_1"/>
</dbReference>
<feature type="domain" description="PTS EIIC type-1" evidence="18">
    <location>
        <begin position="3"/>
        <end position="396"/>
    </location>
</feature>
<comment type="catalytic activity">
    <reaction evidence="14">
        <text>N(pros)-phospho-L-histidyl-[protein] + D-glucose(out) = D-glucose 6-phosphate(in) + L-histidyl-[protein]</text>
        <dbReference type="Rhea" id="RHEA:33367"/>
        <dbReference type="Rhea" id="RHEA-COMP:9745"/>
        <dbReference type="Rhea" id="RHEA-COMP:9746"/>
        <dbReference type="ChEBI" id="CHEBI:4167"/>
        <dbReference type="ChEBI" id="CHEBI:29979"/>
        <dbReference type="ChEBI" id="CHEBI:61548"/>
        <dbReference type="ChEBI" id="CHEBI:64837"/>
        <dbReference type="EC" id="2.7.1.199"/>
    </reaction>
</comment>
<dbReference type="FunFam" id="3.30.1360.60:FF:000001">
    <property type="entry name" value="PTS system glucose-specific IIBC component PtsG"/>
    <property type="match status" value="1"/>
</dbReference>
<dbReference type="PANTHER" id="PTHR30009">
    <property type="entry name" value="CYTOCHROME C-TYPE SYNTHESIS PROTEIN AND PTS TRANSMEMBRANE COMPONENT"/>
    <property type="match status" value="1"/>
</dbReference>
<protein>
    <recommendedName>
        <fullName evidence="3">PTS system glucose-specific EIICB component</fullName>
        <ecNumber evidence="2">2.7.1.199</ecNumber>
    </recommendedName>
    <alternativeName>
        <fullName evidence="13">EIICB-Glc</fullName>
    </alternativeName>
</protein>
<dbReference type="GO" id="GO:0005886">
    <property type="term" value="C:plasma membrane"/>
    <property type="evidence" value="ECO:0007669"/>
    <property type="project" value="UniProtKB-SubCell"/>
</dbReference>
<dbReference type="GO" id="GO:0008982">
    <property type="term" value="F:protein-N(PI)-phosphohistidine-sugar phosphotransferase activity"/>
    <property type="evidence" value="ECO:0007669"/>
    <property type="project" value="InterPro"/>
</dbReference>
<evidence type="ECO:0000256" key="9">
    <source>
        <dbReference type="ARBA" id="ARBA00022692"/>
    </source>
</evidence>
<dbReference type="GO" id="GO:0055056">
    <property type="term" value="F:D-glucose transmembrane transporter activity"/>
    <property type="evidence" value="ECO:0007669"/>
    <property type="project" value="InterPro"/>
</dbReference>
<keyword evidence="8" id="KW-0598">Phosphotransferase system</keyword>
<proteinExistence type="predicted"/>
<keyword evidence="6 19" id="KW-0762">Sugar transport</keyword>
<name>A0A2N4UP16_9GAMM</name>
<evidence type="ECO:0000256" key="11">
    <source>
        <dbReference type="ARBA" id="ARBA00022989"/>
    </source>
</evidence>
<dbReference type="GO" id="GO:0090563">
    <property type="term" value="F:protein-phosphocysteine-sugar phosphotransferase activity"/>
    <property type="evidence" value="ECO:0007669"/>
    <property type="project" value="TreeGrafter"/>
</dbReference>
<sequence>MLNSLFGYAQKIGRSLMLPVAVLPAAGLMLGLGNFGLSQHLLFPDAFWSIMMQSADMIFSNITLLFVIGVSIGLAKNNDGTAALAAVAGWIAFNASMGRTVVLRGIEVHQSYLTQVMGISSLNTGIFGSLLIGILAAYFFNRYHTIKLPDYLAFFAGKRFVPIITAFTSLFIGILFAYIWPFISQAIYSGIDGISSLGQPLAFGIYGFVERALIPLGLHHVWNAVWFFEVGSYVNEAGDIVRGELSRFFAGDKSATGLSGGFMYTMWALPAAALAIYHCAKPKRKVMVGGLMASAAFTSWLTGITEPIEFTFLFVAPMLYFIHCILTGVAFAITNSFAILHGTDFAHGALQFFLYWGLSENAVYYFIIGPLWSVLYYVLFRFAITRFDIKTPGRENDMESEIVEFAGQELASNLVVAMGRKENIISIDACITRLRVELKDINNADIPRIKQLGAIDVVIVGNNLQAIFGTQSDNIKTEMATVLSAL</sequence>
<dbReference type="GO" id="GO:0009401">
    <property type="term" value="P:phosphoenolpyruvate-dependent sugar phosphotransferase system"/>
    <property type="evidence" value="ECO:0007669"/>
    <property type="project" value="UniProtKB-KW"/>
</dbReference>
<dbReference type="Gene3D" id="3.30.1360.60">
    <property type="entry name" value="Glucose permease domain IIB"/>
    <property type="match status" value="1"/>
</dbReference>